<evidence type="ECO:0000313" key="1">
    <source>
        <dbReference type="EMBL" id="OCF35278.1"/>
    </source>
</evidence>
<keyword evidence="2" id="KW-1185">Reference proteome</keyword>
<reference evidence="2" key="2">
    <citation type="submission" date="2013-12" db="EMBL/GenBank/DDBJ databases">
        <title>Evolution of pathogenesis and genome organization in the Tremellales.</title>
        <authorList>
            <person name="Cuomo C."/>
            <person name="Litvintseva A."/>
            <person name="Heitman J."/>
            <person name="Chen Y."/>
            <person name="Sun S."/>
            <person name="Springer D."/>
            <person name="Dromer F."/>
            <person name="Young S."/>
            <person name="Zeng Q."/>
            <person name="Chapman S."/>
            <person name="Gujja S."/>
            <person name="Saif S."/>
            <person name="Birren B."/>
        </authorList>
    </citation>
    <scope>NUCLEOTIDE SEQUENCE [LARGE SCALE GENOMIC DNA]</scope>
    <source>
        <strain evidence="2">BCC8398</strain>
    </source>
</reference>
<sequence>MSHQHCPYVGVNGLAHNKRDTACLVPLMRVCKRFHNLAARILYQHPDGVCAGITQFFYGIDHTPTGGRLSKLEELKLVKALELVYPTALVRRVERGRLHAFFSTDKGTSIPSADMYSYTYTNVYSPAHYTSQSTVGLLSAQRNRHPNRIRGKDSACSLLPNLEILELSEVFPCQPPHGRCDRFYKVGVRLDWRIQQSSSDQLPSTKTTTTITTVPDGRACTPSMPVIANPLEIGPHNSLAPDLALELCQLVRPHHVCRHRRWNEYVYRATPVKSSPSTSPSPLPYTSTLTSCHGLESVTYASLIMDWDIDDSLPLPLMVGATSILLADWRHLNPHVRSRWPRYVIASNMLRRLRKAYERAISSLNAAAPAAARRSRPENSSSISESITTDLEWEIGSDTETTTTKIIIRLPLPIEDARRAISLLRPFNLKLFAASSTRDNTTATATATATAILDDLAQYLRGTTDRQAARLEVELVDDPKPCPICGESWVEDQFGRANHS</sequence>
<evidence type="ECO:0000313" key="2">
    <source>
        <dbReference type="Proteomes" id="UP000092666"/>
    </source>
</evidence>
<name>A0A1B9GW70_9TREE</name>
<gene>
    <name evidence="1" type="ORF">I316_02824</name>
</gene>
<proteinExistence type="predicted"/>
<protein>
    <submittedName>
        <fullName evidence="1">Uncharacterized protein</fullName>
    </submittedName>
</protein>
<dbReference type="Proteomes" id="UP000092666">
    <property type="component" value="Unassembled WGS sequence"/>
</dbReference>
<dbReference type="EMBL" id="KI669499">
    <property type="protein sequence ID" value="OCF35278.1"/>
    <property type="molecule type" value="Genomic_DNA"/>
</dbReference>
<dbReference type="AlphaFoldDB" id="A0A1B9GW70"/>
<organism evidence="1 2">
    <name type="scientific">Kwoniella heveanensis BCC8398</name>
    <dbReference type="NCBI Taxonomy" id="1296120"/>
    <lineage>
        <taxon>Eukaryota</taxon>
        <taxon>Fungi</taxon>
        <taxon>Dikarya</taxon>
        <taxon>Basidiomycota</taxon>
        <taxon>Agaricomycotina</taxon>
        <taxon>Tremellomycetes</taxon>
        <taxon>Tremellales</taxon>
        <taxon>Cryptococcaceae</taxon>
        <taxon>Kwoniella</taxon>
    </lineage>
</organism>
<reference evidence="1 2" key="1">
    <citation type="submission" date="2013-07" db="EMBL/GenBank/DDBJ databases">
        <title>The Genome Sequence of Cryptococcus heveanensis BCC8398.</title>
        <authorList>
            <consortium name="The Broad Institute Genome Sequencing Platform"/>
            <person name="Cuomo C."/>
            <person name="Litvintseva A."/>
            <person name="Chen Y."/>
            <person name="Heitman J."/>
            <person name="Sun S."/>
            <person name="Springer D."/>
            <person name="Dromer F."/>
            <person name="Young S.K."/>
            <person name="Zeng Q."/>
            <person name="Gargeya S."/>
            <person name="Fitzgerald M."/>
            <person name="Abouelleil A."/>
            <person name="Alvarado L."/>
            <person name="Berlin A.M."/>
            <person name="Chapman S.B."/>
            <person name="Dewar J."/>
            <person name="Goldberg J."/>
            <person name="Griggs A."/>
            <person name="Gujja S."/>
            <person name="Hansen M."/>
            <person name="Howarth C."/>
            <person name="Imamovic A."/>
            <person name="Larimer J."/>
            <person name="McCowan C."/>
            <person name="Murphy C."/>
            <person name="Pearson M."/>
            <person name="Priest M."/>
            <person name="Roberts A."/>
            <person name="Saif S."/>
            <person name="Shea T."/>
            <person name="Sykes S."/>
            <person name="Wortman J."/>
            <person name="Nusbaum C."/>
            <person name="Birren B."/>
        </authorList>
    </citation>
    <scope>NUCLEOTIDE SEQUENCE [LARGE SCALE GENOMIC DNA]</scope>
    <source>
        <strain evidence="1 2">BCC8398</strain>
    </source>
</reference>
<accession>A0A1B9GW70</accession>